<protein>
    <recommendedName>
        <fullName evidence="4">Lipoprotein</fullName>
    </recommendedName>
</protein>
<sequence>MRLIRFWLAAFVAVAVVLCGGCKGDRSGHRSEGRPSAVRSTPVASPSVRPKSFTGVMVRAEGTRVTYRPAKVKHVVDEYSEFIRVAVTGPQATLELSPDARILLRVPLAGDDPAAKSVTPATFAAALARNRDQLPRIGFTVRVGADGRITYLEQIYQP</sequence>
<accession>A0ABP3GJ57</accession>
<dbReference type="EMBL" id="BAAABM010000037">
    <property type="protein sequence ID" value="GAA0347042.1"/>
    <property type="molecule type" value="Genomic_DNA"/>
</dbReference>
<gene>
    <name evidence="2" type="ORF">GCM10010151_40860</name>
</gene>
<comment type="caution">
    <text evidence="2">The sequence shown here is derived from an EMBL/GenBank/DDBJ whole genome shotgun (WGS) entry which is preliminary data.</text>
</comment>
<keyword evidence="3" id="KW-1185">Reference proteome</keyword>
<dbReference type="Proteomes" id="UP001501822">
    <property type="component" value="Unassembled WGS sequence"/>
</dbReference>
<proteinExistence type="predicted"/>
<evidence type="ECO:0008006" key="4">
    <source>
        <dbReference type="Google" id="ProtNLM"/>
    </source>
</evidence>
<evidence type="ECO:0000313" key="2">
    <source>
        <dbReference type="EMBL" id="GAA0347042.1"/>
    </source>
</evidence>
<name>A0ABP3GJ57_9ACTN</name>
<evidence type="ECO:0000313" key="3">
    <source>
        <dbReference type="Proteomes" id="UP001501822"/>
    </source>
</evidence>
<evidence type="ECO:0000256" key="1">
    <source>
        <dbReference type="SAM" id="MobiDB-lite"/>
    </source>
</evidence>
<organism evidence="2 3">
    <name type="scientific">Actinoallomurus spadix</name>
    <dbReference type="NCBI Taxonomy" id="79912"/>
    <lineage>
        <taxon>Bacteria</taxon>
        <taxon>Bacillati</taxon>
        <taxon>Actinomycetota</taxon>
        <taxon>Actinomycetes</taxon>
        <taxon>Streptosporangiales</taxon>
        <taxon>Thermomonosporaceae</taxon>
        <taxon>Actinoallomurus</taxon>
    </lineage>
</organism>
<reference evidence="3" key="1">
    <citation type="journal article" date="2019" name="Int. J. Syst. Evol. Microbiol.">
        <title>The Global Catalogue of Microorganisms (GCM) 10K type strain sequencing project: providing services to taxonomists for standard genome sequencing and annotation.</title>
        <authorList>
            <consortium name="The Broad Institute Genomics Platform"/>
            <consortium name="The Broad Institute Genome Sequencing Center for Infectious Disease"/>
            <person name="Wu L."/>
            <person name="Ma J."/>
        </authorList>
    </citation>
    <scope>NUCLEOTIDE SEQUENCE [LARGE SCALE GENOMIC DNA]</scope>
    <source>
        <strain evidence="3">JCM 3146</strain>
    </source>
</reference>
<feature type="region of interest" description="Disordered" evidence="1">
    <location>
        <begin position="25"/>
        <end position="47"/>
    </location>
</feature>